<dbReference type="GO" id="GO:0016705">
    <property type="term" value="F:oxidoreductase activity, acting on paired donors, with incorporation or reduction of molecular oxygen"/>
    <property type="evidence" value="ECO:0007669"/>
    <property type="project" value="InterPro"/>
</dbReference>
<dbReference type="NCBIfam" id="TIGR03558">
    <property type="entry name" value="oxido_grp_1"/>
    <property type="match status" value="1"/>
</dbReference>
<keyword evidence="5" id="KW-1185">Reference proteome</keyword>
<dbReference type="PANTHER" id="PTHR30137:SF6">
    <property type="entry name" value="LUCIFERASE-LIKE MONOOXYGENASE"/>
    <property type="match status" value="1"/>
</dbReference>
<dbReference type="InterPro" id="IPR036661">
    <property type="entry name" value="Luciferase-like_sf"/>
</dbReference>
<evidence type="ECO:0000256" key="2">
    <source>
        <dbReference type="ARBA" id="ARBA00074555"/>
    </source>
</evidence>
<organism evidence="4 5">
    <name type="scientific">Peredibacter starrii</name>
    <dbReference type="NCBI Taxonomy" id="28202"/>
    <lineage>
        <taxon>Bacteria</taxon>
        <taxon>Pseudomonadati</taxon>
        <taxon>Bdellovibrionota</taxon>
        <taxon>Bacteriovoracia</taxon>
        <taxon>Bacteriovoracales</taxon>
        <taxon>Bacteriovoracaceae</taxon>
        <taxon>Peredibacter</taxon>
    </lineage>
</organism>
<dbReference type="Pfam" id="PF00296">
    <property type="entry name" value="Bac_luciferase"/>
    <property type="match status" value="1"/>
</dbReference>
<sequence>MSDIKLSVLDLCPILSGESASESLRHPVALARFVEDLGFKRYWVAEHHDMEGIGSSSPEVLIGHIAGATKTIRVGSGGIMLPNHSTYHMAEVFRTLEALYPGRIDMGLGRAPGSGSKATHALRRNISLSADNFPEELEDLIRYFRDEVPLKAVPTQVNMPEIWMLGSSDFGGRLAAYRGLPFAFAQHFSGLPAREIIRMYIEEFRPSEFLQEPLPMMASHIICAETDEEAEELAMSSDVSFAKFFSTGKNMPLPTVAEAKLTPLSPMDKAQLRASFPKFVGSPDSIRRQLGPFLKSGIKELIITCMVYDQKARQRSYELVSQALSRG</sequence>
<dbReference type="InterPro" id="IPR019949">
    <property type="entry name" value="CmoO-like"/>
</dbReference>
<reference evidence="4 5" key="1">
    <citation type="submission" date="2023-11" db="EMBL/GenBank/DDBJ databases">
        <title>Peredibacter starrii A3.12.</title>
        <authorList>
            <person name="Mitchell R.J."/>
        </authorList>
    </citation>
    <scope>NUCLEOTIDE SEQUENCE [LARGE SCALE GENOMIC DNA]</scope>
    <source>
        <strain evidence="4 5">A3.12</strain>
    </source>
</reference>
<dbReference type="FunFam" id="3.20.20.30:FF:000002">
    <property type="entry name" value="LLM class flavin-dependent oxidoreductase"/>
    <property type="match status" value="1"/>
</dbReference>
<dbReference type="CDD" id="cd00347">
    <property type="entry name" value="Flavin_utilizing_monoxygenases"/>
    <property type="match status" value="1"/>
</dbReference>
<evidence type="ECO:0000313" key="5">
    <source>
        <dbReference type="Proteomes" id="UP001324634"/>
    </source>
</evidence>
<dbReference type="GO" id="GO:0005829">
    <property type="term" value="C:cytosol"/>
    <property type="evidence" value="ECO:0007669"/>
    <property type="project" value="TreeGrafter"/>
</dbReference>
<dbReference type="AlphaFoldDB" id="A0AAX4HJY7"/>
<proteinExistence type="predicted"/>
<dbReference type="RefSeq" id="WP_321390356.1">
    <property type="nucleotide sequence ID" value="NZ_CP139487.1"/>
</dbReference>
<dbReference type="SUPFAM" id="SSF51679">
    <property type="entry name" value="Bacterial luciferase-like"/>
    <property type="match status" value="1"/>
</dbReference>
<dbReference type="Proteomes" id="UP001324634">
    <property type="component" value="Chromosome"/>
</dbReference>
<name>A0AAX4HJY7_9BACT</name>
<comment type="similarity">
    <text evidence="1">To bacterial alkanal monooxygenase alpha and beta chains.</text>
</comment>
<dbReference type="Gene3D" id="3.20.20.30">
    <property type="entry name" value="Luciferase-like domain"/>
    <property type="match status" value="1"/>
</dbReference>
<protein>
    <recommendedName>
        <fullName evidence="2">Luciferase-like monooxygenase</fullName>
    </recommendedName>
</protein>
<dbReference type="InterPro" id="IPR011251">
    <property type="entry name" value="Luciferase-like_dom"/>
</dbReference>
<dbReference type="KEGG" id="psti:SOO65_12525"/>
<keyword evidence="4" id="KW-0560">Oxidoreductase</keyword>
<gene>
    <name evidence="4" type="ORF">SOO65_12525</name>
</gene>
<dbReference type="EMBL" id="CP139487">
    <property type="protein sequence ID" value="WPU63514.1"/>
    <property type="molecule type" value="Genomic_DNA"/>
</dbReference>
<accession>A0AAX4HJY7</accession>
<dbReference type="PANTHER" id="PTHR30137">
    <property type="entry name" value="LUCIFERASE-LIKE MONOOXYGENASE"/>
    <property type="match status" value="1"/>
</dbReference>
<feature type="domain" description="Luciferase-like" evidence="3">
    <location>
        <begin position="17"/>
        <end position="297"/>
    </location>
</feature>
<evidence type="ECO:0000256" key="1">
    <source>
        <dbReference type="ARBA" id="ARBA00007789"/>
    </source>
</evidence>
<dbReference type="InterPro" id="IPR050766">
    <property type="entry name" value="Bact_Lucif_Oxidored"/>
</dbReference>
<evidence type="ECO:0000313" key="4">
    <source>
        <dbReference type="EMBL" id="WPU63514.1"/>
    </source>
</evidence>
<evidence type="ECO:0000259" key="3">
    <source>
        <dbReference type="Pfam" id="PF00296"/>
    </source>
</evidence>